<evidence type="ECO:0000256" key="7">
    <source>
        <dbReference type="PIRNR" id="PIRNR000232"/>
    </source>
</evidence>
<dbReference type="EMBL" id="JARQTW010000012">
    <property type="protein sequence ID" value="MDG2950385.1"/>
    <property type="molecule type" value="Genomic_DNA"/>
</dbReference>
<dbReference type="Gene3D" id="3.40.109.10">
    <property type="entry name" value="NADH Oxidase"/>
    <property type="match status" value="1"/>
</dbReference>
<dbReference type="InterPro" id="IPR052530">
    <property type="entry name" value="NAD(P)H_nitroreductase"/>
</dbReference>
<feature type="binding site" description="in other chain" evidence="8">
    <location>
        <begin position="10"/>
        <end position="12"/>
    </location>
    <ligand>
        <name>FMN</name>
        <dbReference type="ChEBI" id="CHEBI:58210"/>
        <note>ligand shared between dimeric partners</note>
    </ligand>
</feature>
<evidence type="ECO:0000313" key="11">
    <source>
        <dbReference type="EMBL" id="MDG2950385.1"/>
    </source>
</evidence>
<feature type="binding site" evidence="8">
    <location>
        <position position="35"/>
    </location>
    <ligand>
        <name>FMN</name>
        <dbReference type="ChEBI" id="CHEBI:58210"/>
        <note>ligand shared between dimeric partners</note>
    </ligand>
</feature>
<feature type="domain" description="Nitroreductase" evidence="10">
    <location>
        <begin position="9"/>
        <end position="161"/>
    </location>
</feature>
<dbReference type="GO" id="GO:0016491">
    <property type="term" value="F:oxidoreductase activity"/>
    <property type="evidence" value="ECO:0007669"/>
    <property type="project" value="UniProtKB-UniRule"/>
</dbReference>
<sequence length="183" mass="20309">MDTLELLLHRRSNKKLTHPAPNAEQLAQIFQAAFRAPDHGKLQPYRFIVIEGEGLKRLEVLLKAAAQELNLDEKQAAKAEKICGQPMVIAVVAKIDKTIEKVPDWEQMLTAGCATYSIQLAAQNLGFDNVWITGKWVDGSALRQAFECGATDEVIALVMLGTAKSQPDKEPKPVNPDKFVRYL</sequence>
<dbReference type="RefSeq" id="WP_317477403.1">
    <property type="nucleotide sequence ID" value="NZ_JARQTW010000012.1"/>
</dbReference>
<feature type="binding site" description="in other chain" evidence="8">
    <location>
        <begin position="131"/>
        <end position="133"/>
    </location>
    <ligand>
        <name>FMN</name>
        <dbReference type="ChEBI" id="CHEBI:58210"/>
        <note>ligand shared between dimeric partners</note>
    </ligand>
</feature>
<dbReference type="PANTHER" id="PTHR43821:SF1">
    <property type="entry name" value="NAD(P)H NITROREDUCTASE YDJA-RELATED"/>
    <property type="match status" value="1"/>
</dbReference>
<dbReference type="InterPro" id="IPR026021">
    <property type="entry name" value="YdjA-like"/>
</dbReference>
<dbReference type="InterPro" id="IPR000415">
    <property type="entry name" value="Nitroreductase-like"/>
</dbReference>
<keyword evidence="3 7" id="KW-0288">FMN</keyword>
<evidence type="ECO:0000256" key="2">
    <source>
        <dbReference type="ARBA" id="ARBA00022630"/>
    </source>
</evidence>
<proteinExistence type="inferred from homology"/>
<dbReference type="CDD" id="cd02135">
    <property type="entry name" value="YdjA-like"/>
    <property type="match status" value="1"/>
</dbReference>
<reference evidence="11" key="1">
    <citation type="submission" date="2023-03" db="EMBL/GenBank/DDBJ databases">
        <title>Classification of Bisgaard taxon 6 and taxon 10 as Exercitatus varius gen. nov., spec. nov.</title>
        <authorList>
            <person name="Christensen H."/>
        </authorList>
    </citation>
    <scope>NUCLEOTIDE SEQUENCE</scope>
    <source>
        <strain evidence="11">86116</strain>
    </source>
</reference>
<evidence type="ECO:0000256" key="3">
    <source>
        <dbReference type="ARBA" id="ARBA00022643"/>
    </source>
</evidence>
<gene>
    <name evidence="11" type="ORF">P7M15_07625</name>
</gene>
<comment type="caution">
    <text evidence="11">The sequence shown here is derived from an EMBL/GenBank/DDBJ whole genome shotgun (WGS) entry which is preliminary data.</text>
</comment>
<comment type="similarity">
    <text evidence="1 7">Belongs to the nitroreductase family.</text>
</comment>
<evidence type="ECO:0000256" key="1">
    <source>
        <dbReference type="ARBA" id="ARBA00007118"/>
    </source>
</evidence>
<organism evidence="11 12">
    <name type="scientific">Exercitatus varius</name>
    <dbReference type="NCBI Taxonomy" id="67857"/>
    <lineage>
        <taxon>Bacteria</taxon>
        <taxon>Pseudomonadati</taxon>
        <taxon>Pseudomonadota</taxon>
        <taxon>Gammaproteobacteria</taxon>
        <taxon>Pasteurellales</taxon>
        <taxon>Pasteurellaceae</taxon>
        <taxon>Exercitatus</taxon>
    </lineage>
</organism>
<dbReference type="NCBIfam" id="NF008088">
    <property type="entry name" value="PRK10828.1"/>
    <property type="match status" value="1"/>
</dbReference>
<keyword evidence="4 7" id="KW-0521">NADP</keyword>
<evidence type="ECO:0000313" key="12">
    <source>
        <dbReference type="Proteomes" id="UP001214976"/>
    </source>
</evidence>
<evidence type="ECO:0000256" key="9">
    <source>
        <dbReference type="SAM" id="Coils"/>
    </source>
</evidence>
<feature type="binding site" evidence="8">
    <location>
        <position position="39"/>
    </location>
    <ligand>
        <name>FMN</name>
        <dbReference type="ChEBI" id="CHEBI:58210"/>
        <note>ligand shared between dimeric partners</note>
    </ligand>
</feature>
<comment type="cofactor">
    <cofactor evidence="8">
        <name>FMN</name>
        <dbReference type="ChEBI" id="CHEBI:58210"/>
    </cofactor>
    <text evidence="8">Binds 1 FMN per subunit.</text>
</comment>
<evidence type="ECO:0000256" key="5">
    <source>
        <dbReference type="ARBA" id="ARBA00023002"/>
    </source>
</evidence>
<dbReference type="InterPro" id="IPR029479">
    <property type="entry name" value="Nitroreductase"/>
</dbReference>
<evidence type="ECO:0000256" key="8">
    <source>
        <dbReference type="PIRSR" id="PIRSR000232-1"/>
    </source>
</evidence>
<keyword evidence="5 7" id="KW-0560">Oxidoreductase</keyword>
<dbReference type="PIRSF" id="PIRSF000232">
    <property type="entry name" value="YdjA"/>
    <property type="match status" value="1"/>
</dbReference>
<evidence type="ECO:0000256" key="6">
    <source>
        <dbReference type="ARBA" id="ARBA00023027"/>
    </source>
</evidence>
<feature type="coiled-coil region" evidence="9">
    <location>
        <begin position="55"/>
        <end position="82"/>
    </location>
</feature>
<dbReference type="Proteomes" id="UP001214976">
    <property type="component" value="Unassembled WGS sequence"/>
</dbReference>
<evidence type="ECO:0000259" key="10">
    <source>
        <dbReference type="Pfam" id="PF00881"/>
    </source>
</evidence>
<dbReference type="AlphaFoldDB" id="A0AAW6QE11"/>
<accession>A0AAW6QE11</accession>
<protein>
    <recommendedName>
        <fullName evidence="7">Putative NAD(P)H nitroreductase</fullName>
        <ecNumber evidence="7">1.-.-.-</ecNumber>
    </recommendedName>
</protein>
<name>A0AAW6QE11_9PAST</name>
<dbReference type="PANTHER" id="PTHR43821">
    <property type="entry name" value="NAD(P)H NITROREDUCTASE YDJA-RELATED"/>
    <property type="match status" value="1"/>
</dbReference>
<dbReference type="SUPFAM" id="SSF55469">
    <property type="entry name" value="FMN-dependent nitroreductase-like"/>
    <property type="match status" value="1"/>
</dbReference>
<keyword evidence="2 7" id="KW-0285">Flavoprotein</keyword>
<dbReference type="Pfam" id="PF00881">
    <property type="entry name" value="Nitroreductase"/>
    <property type="match status" value="1"/>
</dbReference>
<evidence type="ECO:0000256" key="4">
    <source>
        <dbReference type="ARBA" id="ARBA00022857"/>
    </source>
</evidence>
<keyword evidence="6 7" id="KW-0520">NAD</keyword>
<keyword evidence="9" id="KW-0175">Coiled coil</keyword>
<dbReference type="EC" id="1.-.-.-" evidence="7"/>